<proteinExistence type="predicted"/>
<accession>A0A0J8UBG3</accession>
<reference evidence="2" key="1">
    <citation type="journal article" date="2010" name="Genome Res.">
        <title>Population genomic sequencing of Coccidioides fungi reveals recent hybridization and transposon control.</title>
        <authorList>
            <person name="Neafsey D.E."/>
            <person name="Barker B.M."/>
            <person name="Sharpton T.J."/>
            <person name="Stajich J.E."/>
            <person name="Park D.J."/>
            <person name="Whiston E."/>
            <person name="Hung C.-Y."/>
            <person name="McMahan C."/>
            <person name="White J."/>
            <person name="Sykes S."/>
            <person name="Heiman D."/>
            <person name="Young S."/>
            <person name="Zeng Q."/>
            <person name="Abouelleil A."/>
            <person name="Aftuck L."/>
            <person name="Bessette D."/>
            <person name="Brown A."/>
            <person name="FitzGerald M."/>
            <person name="Lui A."/>
            <person name="Macdonald J.P."/>
            <person name="Priest M."/>
            <person name="Orbach M.J."/>
            <person name="Galgiani J.N."/>
            <person name="Kirkland T.N."/>
            <person name="Cole G.T."/>
            <person name="Birren B.W."/>
            <person name="Henn M.R."/>
            <person name="Taylor J.W."/>
            <person name="Rounsley S.D."/>
        </authorList>
    </citation>
    <scope>NUCLEOTIDE SEQUENCE [LARGE SCALE GENOMIC DNA]</scope>
    <source>
        <strain evidence="2">H538.4</strain>
    </source>
</reference>
<sequence length="104" mass="11577">MWQGIDKCFQEAMHIGRSFIFHPEIPGGKPSDLVGKATIIKAPRLLPIQVVQGALGWDLEESFPGFKAGYCAPRMVDGRSGNFCFGATHSRMGTVWRLERSLNR</sequence>
<dbReference type="VEuPathDB" id="FungiDB:CIHG_02233"/>
<name>A0A0J8UBG3_COCIT</name>
<evidence type="ECO:0000313" key="2">
    <source>
        <dbReference type="Proteomes" id="UP000054563"/>
    </source>
</evidence>
<dbReference type="Proteomes" id="UP000054563">
    <property type="component" value="Unassembled WGS sequence"/>
</dbReference>
<protein>
    <submittedName>
        <fullName evidence="1">Uncharacterized protein</fullName>
    </submittedName>
</protein>
<organism evidence="1 2">
    <name type="scientific">Coccidioides immitis H538.4</name>
    <dbReference type="NCBI Taxonomy" id="396776"/>
    <lineage>
        <taxon>Eukaryota</taxon>
        <taxon>Fungi</taxon>
        <taxon>Dikarya</taxon>
        <taxon>Ascomycota</taxon>
        <taxon>Pezizomycotina</taxon>
        <taxon>Eurotiomycetes</taxon>
        <taxon>Eurotiomycetidae</taxon>
        <taxon>Onygenales</taxon>
        <taxon>Onygenaceae</taxon>
        <taxon>Coccidioides</taxon>
    </lineage>
</organism>
<gene>
    <name evidence="1" type="ORF">CIHG_02233</name>
</gene>
<dbReference type="EMBL" id="DS016985">
    <property type="protein sequence ID" value="KMU84448.1"/>
    <property type="molecule type" value="Genomic_DNA"/>
</dbReference>
<evidence type="ECO:0000313" key="1">
    <source>
        <dbReference type="EMBL" id="KMU84448.1"/>
    </source>
</evidence>
<dbReference type="AlphaFoldDB" id="A0A0J8UBG3"/>